<keyword evidence="3" id="KW-0378">Hydrolase</keyword>
<evidence type="ECO:0000313" key="9">
    <source>
        <dbReference type="Proteomes" id="UP000652761"/>
    </source>
</evidence>
<dbReference type="GO" id="GO:0008237">
    <property type="term" value="F:metallopeptidase activity"/>
    <property type="evidence" value="ECO:0007669"/>
    <property type="project" value="UniProtKB-KW"/>
</dbReference>
<keyword evidence="6" id="KW-0732">Signal</keyword>
<keyword evidence="5" id="KW-0482">Metalloprotease</keyword>
<accession>A0A843TQ19</accession>
<feature type="domain" description="Peptidase M16 N-terminal" evidence="7">
    <location>
        <begin position="228"/>
        <end position="299"/>
    </location>
</feature>
<dbReference type="GO" id="GO:0046872">
    <property type="term" value="F:metal ion binding"/>
    <property type="evidence" value="ECO:0007669"/>
    <property type="project" value="InterPro"/>
</dbReference>
<name>A0A843TQ19_COLES</name>
<proteinExistence type="inferred from homology"/>
<dbReference type="Gene3D" id="3.30.830.10">
    <property type="entry name" value="Metalloenzyme, LuxS/M16 peptidase-like"/>
    <property type="match status" value="1"/>
</dbReference>
<dbReference type="InterPro" id="IPR011765">
    <property type="entry name" value="Pept_M16_N"/>
</dbReference>
<protein>
    <recommendedName>
        <fullName evidence="7">Peptidase M16 N-terminal domain-containing protein</fullName>
    </recommendedName>
</protein>
<dbReference type="OrthoDB" id="952271at2759"/>
<keyword evidence="9" id="KW-1185">Reference proteome</keyword>
<dbReference type="EMBL" id="NMUH01000155">
    <property type="protein sequence ID" value="MQL73151.1"/>
    <property type="molecule type" value="Genomic_DNA"/>
</dbReference>
<gene>
    <name evidence="8" type="ORF">Taro_005482</name>
</gene>
<comment type="similarity">
    <text evidence="1">Belongs to the peptidase M16 family.</text>
</comment>
<evidence type="ECO:0000313" key="8">
    <source>
        <dbReference type="EMBL" id="MQL73151.1"/>
    </source>
</evidence>
<dbReference type="InterPro" id="IPR050626">
    <property type="entry name" value="Peptidase_M16"/>
</dbReference>
<dbReference type="GO" id="GO:0006508">
    <property type="term" value="P:proteolysis"/>
    <property type="evidence" value="ECO:0007669"/>
    <property type="project" value="UniProtKB-KW"/>
</dbReference>
<evidence type="ECO:0000256" key="4">
    <source>
        <dbReference type="ARBA" id="ARBA00022833"/>
    </source>
</evidence>
<organism evidence="8 9">
    <name type="scientific">Colocasia esculenta</name>
    <name type="common">Wild taro</name>
    <name type="synonym">Arum esculentum</name>
    <dbReference type="NCBI Taxonomy" id="4460"/>
    <lineage>
        <taxon>Eukaryota</taxon>
        <taxon>Viridiplantae</taxon>
        <taxon>Streptophyta</taxon>
        <taxon>Embryophyta</taxon>
        <taxon>Tracheophyta</taxon>
        <taxon>Spermatophyta</taxon>
        <taxon>Magnoliopsida</taxon>
        <taxon>Liliopsida</taxon>
        <taxon>Araceae</taxon>
        <taxon>Aroideae</taxon>
        <taxon>Colocasieae</taxon>
        <taxon>Colocasia</taxon>
    </lineage>
</organism>
<evidence type="ECO:0000256" key="2">
    <source>
        <dbReference type="ARBA" id="ARBA00022670"/>
    </source>
</evidence>
<dbReference type="Proteomes" id="UP000652761">
    <property type="component" value="Unassembled WGS sequence"/>
</dbReference>
<sequence>MASLSSVVAAAAAVGAASTPQLCPSGFCGARSRHGDAPPRARASFPRPSTGCCCKASTSLAAQLRCNTRPLLSGHQRLLNGAKAKSWNEERFNARWRRNSHCSGDLLNRSHASEQLGCSSCFKGQHRHHYHSHHSASRVFLDKSTFFLRKQFFGGINVNQVRIPCATVGPDEPHAASMTWPDTIADREVLWNPETEAYDLDGFLNSQLPSHPKLHRGQLKNGLRYLILPNKVPANRFEAHMEVHVGSIDEDDDEQGIAHMIEHVAFLGSKKREKLLGTGARSNAYTDFHHTVFHIHSPTSTKVFFVLDN</sequence>
<dbReference type="PANTHER" id="PTHR43690">
    <property type="entry name" value="NARDILYSIN"/>
    <property type="match status" value="1"/>
</dbReference>
<evidence type="ECO:0000256" key="3">
    <source>
        <dbReference type="ARBA" id="ARBA00022801"/>
    </source>
</evidence>
<dbReference type="SUPFAM" id="SSF63411">
    <property type="entry name" value="LuxS/MPP-like metallohydrolase"/>
    <property type="match status" value="1"/>
</dbReference>
<keyword evidence="2" id="KW-0645">Protease</keyword>
<dbReference type="Pfam" id="PF00675">
    <property type="entry name" value="Peptidase_M16"/>
    <property type="match status" value="1"/>
</dbReference>
<reference evidence="8" key="1">
    <citation type="submission" date="2017-07" db="EMBL/GenBank/DDBJ databases">
        <title>Taro Niue Genome Assembly and Annotation.</title>
        <authorList>
            <person name="Atibalentja N."/>
            <person name="Keating K."/>
            <person name="Fields C.J."/>
        </authorList>
    </citation>
    <scope>NUCLEOTIDE SEQUENCE</scope>
    <source>
        <strain evidence="8">Niue_2</strain>
        <tissue evidence="8">Leaf</tissue>
    </source>
</reference>
<evidence type="ECO:0000256" key="1">
    <source>
        <dbReference type="ARBA" id="ARBA00007261"/>
    </source>
</evidence>
<dbReference type="AlphaFoldDB" id="A0A843TQ19"/>
<evidence type="ECO:0000256" key="5">
    <source>
        <dbReference type="ARBA" id="ARBA00023049"/>
    </source>
</evidence>
<comment type="caution">
    <text evidence="8">The sequence shown here is derived from an EMBL/GenBank/DDBJ whole genome shotgun (WGS) entry which is preliminary data.</text>
</comment>
<keyword evidence="4" id="KW-0862">Zinc</keyword>
<dbReference type="PANTHER" id="PTHR43690:SF33">
    <property type="entry name" value="STROMAL PROCESSING PEPTIDASE, CHLOROPLASTIC"/>
    <property type="match status" value="1"/>
</dbReference>
<feature type="chain" id="PRO_5032734625" description="Peptidase M16 N-terminal domain-containing protein" evidence="6">
    <location>
        <begin position="18"/>
        <end position="309"/>
    </location>
</feature>
<dbReference type="InterPro" id="IPR011249">
    <property type="entry name" value="Metalloenz_LuxS/M16"/>
</dbReference>
<evidence type="ECO:0000256" key="6">
    <source>
        <dbReference type="SAM" id="SignalP"/>
    </source>
</evidence>
<feature type="signal peptide" evidence="6">
    <location>
        <begin position="1"/>
        <end position="17"/>
    </location>
</feature>
<evidence type="ECO:0000259" key="7">
    <source>
        <dbReference type="Pfam" id="PF00675"/>
    </source>
</evidence>